<name>A0A4S4F1X8_CAMSN</name>
<reference evidence="4 5" key="1">
    <citation type="journal article" date="2018" name="Proc. Natl. Acad. Sci. U.S.A.">
        <title>Draft genome sequence of Camellia sinensis var. sinensis provides insights into the evolution of the tea genome and tea quality.</title>
        <authorList>
            <person name="Wei C."/>
            <person name="Yang H."/>
            <person name="Wang S."/>
            <person name="Zhao J."/>
            <person name="Liu C."/>
            <person name="Gao L."/>
            <person name="Xia E."/>
            <person name="Lu Y."/>
            <person name="Tai Y."/>
            <person name="She G."/>
            <person name="Sun J."/>
            <person name="Cao H."/>
            <person name="Tong W."/>
            <person name="Gao Q."/>
            <person name="Li Y."/>
            <person name="Deng W."/>
            <person name="Jiang X."/>
            <person name="Wang W."/>
            <person name="Chen Q."/>
            <person name="Zhang S."/>
            <person name="Li H."/>
            <person name="Wu J."/>
            <person name="Wang P."/>
            <person name="Li P."/>
            <person name="Shi C."/>
            <person name="Zheng F."/>
            <person name="Jian J."/>
            <person name="Huang B."/>
            <person name="Shan D."/>
            <person name="Shi M."/>
            <person name="Fang C."/>
            <person name="Yue Y."/>
            <person name="Li F."/>
            <person name="Li D."/>
            <person name="Wei S."/>
            <person name="Han B."/>
            <person name="Jiang C."/>
            <person name="Yin Y."/>
            <person name="Xia T."/>
            <person name="Zhang Z."/>
            <person name="Bennetzen J.L."/>
            <person name="Zhao S."/>
            <person name="Wan X."/>
        </authorList>
    </citation>
    <scope>NUCLEOTIDE SEQUENCE [LARGE SCALE GENOMIC DNA]</scope>
    <source>
        <strain evidence="5">cv. Shuchazao</strain>
        <tissue evidence="4">Leaf</tissue>
    </source>
</reference>
<proteinExistence type="predicted"/>
<sequence length="385" mass="43497">MEARPVHNTVKIASNRSEPRKISTLAGGLEDQKRLVGAGGGWNCPTRRDDTAAMYNLSSIHTHRFIADRLTLLTTACCCADLASHSLADLISSSHCRCCADLPLGVHSSVDGSLPGRRIVMEKEAQWEKVEGEMQRLRWTGDRSRGNGLAMVQDGGCDSRGSCQWWRSCGGDSIKNIVLEVTRRSANFHPSIWGDHFLAYASHAVKLNFIDAIQRLGVSYRFETEIEAALEHIYETYYDHHDEKANDDLYTIALSFRLLRQQGHPVSCNVFNKFKDNNSKFHEYVIGDVRGMLSLYEATHLRMQGEEILDEALVFTTTHLKCAIPNLSNPLKEQVIHALNQPVHYGFTRLESSHYIFFYEQDDSHNEVLRMKMVTPILETGSKLL</sequence>
<evidence type="ECO:0000313" key="5">
    <source>
        <dbReference type="Proteomes" id="UP000306102"/>
    </source>
</evidence>
<dbReference type="EMBL" id="SDRB02000303">
    <property type="protein sequence ID" value="THG23460.1"/>
    <property type="molecule type" value="Genomic_DNA"/>
</dbReference>
<evidence type="ECO:0000256" key="2">
    <source>
        <dbReference type="ARBA" id="ARBA00023239"/>
    </source>
</evidence>
<dbReference type="Gene3D" id="1.50.10.130">
    <property type="entry name" value="Terpene synthase, N-terminal domain"/>
    <property type="match status" value="1"/>
</dbReference>
<dbReference type="SUPFAM" id="SSF48239">
    <property type="entry name" value="Terpenoid cyclases/Protein prenyltransferases"/>
    <property type="match status" value="1"/>
</dbReference>
<comment type="cofactor">
    <cofactor evidence="1">
        <name>Mg(2+)</name>
        <dbReference type="ChEBI" id="CHEBI:18420"/>
    </cofactor>
</comment>
<feature type="domain" description="Terpene synthase N-terminal" evidence="3">
    <location>
        <begin position="204"/>
        <end position="339"/>
    </location>
</feature>
<dbReference type="GO" id="GO:0010333">
    <property type="term" value="F:terpene synthase activity"/>
    <property type="evidence" value="ECO:0007669"/>
    <property type="project" value="InterPro"/>
</dbReference>
<dbReference type="Pfam" id="PF01397">
    <property type="entry name" value="Terpene_synth"/>
    <property type="match status" value="1"/>
</dbReference>
<gene>
    <name evidence="4" type="ORF">TEA_020365</name>
</gene>
<keyword evidence="5" id="KW-1185">Reference proteome</keyword>
<comment type="caution">
    <text evidence="4">The sequence shown here is derived from an EMBL/GenBank/DDBJ whole genome shotgun (WGS) entry which is preliminary data.</text>
</comment>
<dbReference type="InterPro" id="IPR001906">
    <property type="entry name" value="Terpene_synth_N"/>
</dbReference>
<dbReference type="FunFam" id="1.50.10.130:FF:000001">
    <property type="entry name" value="Isoprene synthase, chloroplastic"/>
    <property type="match status" value="1"/>
</dbReference>
<keyword evidence="2" id="KW-0456">Lyase</keyword>
<dbReference type="AlphaFoldDB" id="A0A4S4F1X8"/>
<organism evidence="4 5">
    <name type="scientific">Camellia sinensis var. sinensis</name>
    <name type="common">China tea</name>
    <dbReference type="NCBI Taxonomy" id="542762"/>
    <lineage>
        <taxon>Eukaryota</taxon>
        <taxon>Viridiplantae</taxon>
        <taxon>Streptophyta</taxon>
        <taxon>Embryophyta</taxon>
        <taxon>Tracheophyta</taxon>
        <taxon>Spermatophyta</taxon>
        <taxon>Magnoliopsida</taxon>
        <taxon>eudicotyledons</taxon>
        <taxon>Gunneridae</taxon>
        <taxon>Pentapetalae</taxon>
        <taxon>asterids</taxon>
        <taxon>Ericales</taxon>
        <taxon>Theaceae</taxon>
        <taxon>Camellia</taxon>
    </lineage>
</organism>
<dbReference type="InterPro" id="IPR008930">
    <property type="entry name" value="Terpenoid_cyclase/PrenylTrfase"/>
</dbReference>
<evidence type="ECO:0000256" key="1">
    <source>
        <dbReference type="ARBA" id="ARBA00001946"/>
    </source>
</evidence>
<dbReference type="STRING" id="542762.A0A4S4F1X8"/>
<evidence type="ECO:0000313" key="4">
    <source>
        <dbReference type="EMBL" id="THG23460.1"/>
    </source>
</evidence>
<dbReference type="Proteomes" id="UP000306102">
    <property type="component" value="Unassembled WGS sequence"/>
</dbReference>
<dbReference type="PANTHER" id="PTHR31225">
    <property type="entry name" value="OS04G0344100 PROTEIN-RELATED"/>
    <property type="match status" value="1"/>
</dbReference>
<protein>
    <recommendedName>
        <fullName evidence="3">Terpene synthase N-terminal domain-containing protein</fullName>
    </recommendedName>
</protein>
<dbReference type="InterPro" id="IPR036965">
    <property type="entry name" value="Terpene_synth_N_sf"/>
</dbReference>
<accession>A0A4S4F1X8</accession>
<evidence type="ECO:0000259" key="3">
    <source>
        <dbReference type="Pfam" id="PF01397"/>
    </source>
</evidence>
<dbReference type="PANTHER" id="PTHR31225:SF221">
    <property type="entry name" value="(-)-GERMACRENE D SYNTHASE"/>
    <property type="match status" value="1"/>
</dbReference>
<dbReference type="InterPro" id="IPR050148">
    <property type="entry name" value="Terpene_synthase-like"/>
</dbReference>
<dbReference type="GO" id="GO:0016114">
    <property type="term" value="P:terpenoid biosynthetic process"/>
    <property type="evidence" value="ECO:0007669"/>
    <property type="project" value="InterPro"/>
</dbReference>